<comment type="caution">
    <text evidence="1">The sequence shown here is derived from an EMBL/GenBank/DDBJ whole genome shotgun (WGS) entry which is preliminary data.</text>
</comment>
<evidence type="ECO:0000313" key="1">
    <source>
        <dbReference type="EMBL" id="EHO06197.1"/>
    </source>
</evidence>
<proteinExistence type="predicted"/>
<dbReference type="Proteomes" id="UP000005402">
    <property type="component" value="Unassembled WGS sequence"/>
</dbReference>
<sequence>MFKSRAIFLTLLRFSNSAFLFLLFILSLPMIGDPVPNDAYCGLYFINNAQDNTSPKQRLQ</sequence>
<evidence type="ECO:0008006" key="3">
    <source>
        <dbReference type="Google" id="ProtNLM"/>
    </source>
</evidence>
<keyword evidence="2" id="KW-1185">Reference proteome</keyword>
<dbReference type="EMBL" id="AGEC02000013">
    <property type="protein sequence ID" value="EHO06197.1"/>
    <property type="molecule type" value="Genomic_DNA"/>
</dbReference>
<reference evidence="1" key="1">
    <citation type="submission" date="2012-07" db="EMBL/GenBank/DDBJ databases">
        <title>The Genome Sequence of Myroides odoratimimus CCUG 10230.</title>
        <authorList>
            <consortium name="The Broad Institute Genome Sequencing Platform"/>
            <person name="Earl A."/>
            <person name="Ward D."/>
            <person name="Feldgarden M."/>
            <person name="Gevers D."/>
            <person name="Huys G."/>
            <person name="Walker B."/>
            <person name="Young S.K."/>
            <person name="Zeng Q."/>
            <person name="Gargeya S."/>
            <person name="Fitzgerald M."/>
            <person name="Haas B."/>
            <person name="Abouelleil A."/>
            <person name="Alvarado L."/>
            <person name="Arachchi H.M."/>
            <person name="Berlin A.M."/>
            <person name="Chapman S.B."/>
            <person name="Goldberg J."/>
            <person name="Griggs A."/>
            <person name="Gujja S."/>
            <person name="Hansen M."/>
            <person name="Howarth C."/>
            <person name="Imamovic A."/>
            <person name="Larimer J."/>
            <person name="McCowen C."/>
            <person name="Montmayeur A."/>
            <person name="Murphy C."/>
            <person name="Neiman D."/>
            <person name="Pearson M."/>
            <person name="Priest M."/>
            <person name="Roberts A."/>
            <person name="Saif S."/>
            <person name="Shea T."/>
            <person name="Sisk P."/>
            <person name="Sykes S."/>
            <person name="Wortman J."/>
            <person name="Nusbaum C."/>
            <person name="Birren B."/>
        </authorList>
    </citation>
    <scope>NUCLEOTIDE SEQUENCE [LARGE SCALE GENOMIC DNA]</scope>
    <source>
        <strain evidence="1">CCUG 10230</strain>
    </source>
</reference>
<protein>
    <recommendedName>
        <fullName evidence="3">Secreted protein</fullName>
    </recommendedName>
</protein>
<organism evidence="1 2">
    <name type="scientific">Myroides odoratimimus CCUG 10230</name>
    <dbReference type="NCBI Taxonomy" id="883150"/>
    <lineage>
        <taxon>Bacteria</taxon>
        <taxon>Pseudomonadati</taxon>
        <taxon>Bacteroidota</taxon>
        <taxon>Flavobacteriia</taxon>
        <taxon>Flavobacteriales</taxon>
        <taxon>Flavobacteriaceae</taxon>
        <taxon>Myroides</taxon>
    </lineage>
</organism>
<accession>A0ABN0E6I2</accession>
<evidence type="ECO:0000313" key="2">
    <source>
        <dbReference type="Proteomes" id="UP000005402"/>
    </source>
</evidence>
<name>A0ABN0E6I2_9FLAO</name>
<gene>
    <name evidence="1" type="ORF">HMPREF9712_03260</name>
</gene>